<comment type="caution">
    <text evidence="1">The sequence shown here is derived from an EMBL/GenBank/DDBJ whole genome shotgun (WGS) entry which is preliminary data.</text>
</comment>
<gene>
    <name evidence="1" type="ORF">BDM02DRAFT_3127477</name>
</gene>
<keyword evidence="2" id="KW-1185">Reference proteome</keyword>
<accession>A0ACB6ZMS9</accession>
<dbReference type="EMBL" id="MU117981">
    <property type="protein sequence ID" value="KAF9650814.1"/>
    <property type="molecule type" value="Genomic_DNA"/>
</dbReference>
<reference evidence="1" key="1">
    <citation type="submission" date="2019-10" db="EMBL/GenBank/DDBJ databases">
        <authorList>
            <consortium name="DOE Joint Genome Institute"/>
            <person name="Kuo A."/>
            <person name="Miyauchi S."/>
            <person name="Kiss E."/>
            <person name="Drula E."/>
            <person name="Kohler A."/>
            <person name="Sanchez-Garcia M."/>
            <person name="Andreopoulos B."/>
            <person name="Barry K.W."/>
            <person name="Bonito G."/>
            <person name="Buee M."/>
            <person name="Carver A."/>
            <person name="Chen C."/>
            <person name="Cichocki N."/>
            <person name="Clum A."/>
            <person name="Culley D."/>
            <person name="Crous P.W."/>
            <person name="Fauchery L."/>
            <person name="Girlanda M."/>
            <person name="Hayes R."/>
            <person name="Keri Z."/>
            <person name="Labutti K."/>
            <person name="Lipzen A."/>
            <person name="Lombard V."/>
            <person name="Magnuson J."/>
            <person name="Maillard F."/>
            <person name="Morin E."/>
            <person name="Murat C."/>
            <person name="Nolan M."/>
            <person name="Ohm R."/>
            <person name="Pangilinan J."/>
            <person name="Pereira M."/>
            <person name="Perotto S."/>
            <person name="Peter M."/>
            <person name="Riley R."/>
            <person name="Sitrit Y."/>
            <person name="Stielow B."/>
            <person name="Szollosi G."/>
            <person name="Zifcakova L."/>
            <person name="Stursova M."/>
            <person name="Spatafora J.W."/>
            <person name="Tedersoo L."/>
            <person name="Vaario L.-M."/>
            <person name="Yamada A."/>
            <person name="Yan M."/>
            <person name="Wang P."/>
            <person name="Xu J."/>
            <person name="Bruns T."/>
            <person name="Baldrian P."/>
            <person name="Vilgalys R."/>
            <person name="Henrissat B."/>
            <person name="Grigoriev I.V."/>
            <person name="Hibbett D."/>
            <person name="Nagy L.G."/>
            <person name="Martin F.M."/>
        </authorList>
    </citation>
    <scope>NUCLEOTIDE SEQUENCE</scope>
    <source>
        <strain evidence="1">P2</strain>
    </source>
</reference>
<sequence length="531" mass="58411">MVTKSSNCPTSSRSLPFTRPLLSTGRPTLPTSDTRSSKSADKSGKITSLNCPGQGLIWFRWFRPDSDSKGGDCIRVYNALETEIEASSAESVSDPIEDAGVEARDLKALKDFKLSQAQAALNLRTSLVAAETHAMLAFFPYNQAQQDVEEILNVVRSNVPRPFLSSEQALVVLDHPEMILDSKTKAHTVYSGCGVRAFGLGRWVPGTEAAQPRESWVGTGWLARQAVIDLGLQAAVPSASRLFHPAFENFSRQYHSTEKLANEQKGVVRNFLVCSAACYDNGGARCDLENLRNPDVASVDSVVAYSSGQTGTQIPLLIELENGVLYRKCLSYEKGGYEALRGSVNGDLGARTVLLPPGLQARLRSSIFPYITFADKNTKDEVRSSYERYPDSHPNCNKAVFAPNTEDNQKVVIKFTEAFNETAHGLLAAKNLAPPLHPCNRSIFSDFTMVMNYVDGEQLFHKYPYETPGGVLNKVLEALENLGQYHVQLAHFDRCGKAGEREYPVSIGGCCSRWSPTVRAWQRDAPEAVMK</sequence>
<proteinExistence type="predicted"/>
<organism evidence="1 2">
    <name type="scientific">Thelephora ganbajun</name>
    <name type="common">Ganba fungus</name>
    <dbReference type="NCBI Taxonomy" id="370292"/>
    <lineage>
        <taxon>Eukaryota</taxon>
        <taxon>Fungi</taxon>
        <taxon>Dikarya</taxon>
        <taxon>Basidiomycota</taxon>
        <taxon>Agaricomycotina</taxon>
        <taxon>Agaricomycetes</taxon>
        <taxon>Thelephorales</taxon>
        <taxon>Thelephoraceae</taxon>
        <taxon>Thelephora</taxon>
    </lineage>
</organism>
<evidence type="ECO:0000313" key="1">
    <source>
        <dbReference type="EMBL" id="KAF9650814.1"/>
    </source>
</evidence>
<protein>
    <submittedName>
        <fullName evidence="1">Uncharacterized protein</fullName>
    </submittedName>
</protein>
<name>A0ACB6ZMS9_THEGA</name>
<reference evidence="1" key="2">
    <citation type="journal article" date="2020" name="Nat. Commun.">
        <title>Large-scale genome sequencing of mycorrhizal fungi provides insights into the early evolution of symbiotic traits.</title>
        <authorList>
            <person name="Miyauchi S."/>
            <person name="Kiss E."/>
            <person name="Kuo A."/>
            <person name="Drula E."/>
            <person name="Kohler A."/>
            <person name="Sanchez-Garcia M."/>
            <person name="Morin E."/>
            <person name="Andreopoulos B."/>
            <person name="Barry K.W."/>
            <person name="Bonito G."/>
            <person name="Buee M."/>
            <person name="Carver A."/>
            <person name="Chen C."/>
            <person name="Cichocki N."/>
            <person name="Clum A."/>
            <person name="Culley D."/>
            <person name="Crous P.W."/>
            <person name="Fauchery L."/>
            <person name="Girlanda M."/>
            <person name="Hayes R.D."/>
            <person name="Keri Z."/>
            <person name="LaButti K."/>
            <person name="Lipzen A."/>
            <person name="Lombard V."/>
            <person name="Magnuson J."/>
            <person name="Maillard F."/>
            <person name="Murat C."/>
            <person name="Nolan M."/>
            <person name="Ohm R.A."/>
            <person name="Pangilinan J."/>
            <person name="Pereira M.F."/>
            <person name="Perotto S."/>
            <person name="Peter M."/>
            <person name="Pfister S."/>
            <person name="Riley R."/>
            <person name="Sitrit Y."/>
            <person name="Stielow J.B."/>
            <person name="Szollosi G."/>
            <person name="Zifcakova L."/>
            <person name="Stursova M."/>
            <person name="Spatafora J.W."/>
            <person name="Tedersoo L."/>
            <person name="Vaario L.M."/>
            <person name="Yamada A."/>
            <person name="Yan M."/>
            <person name="Wang P."/>
            <person name="Xu J."/>
            <person name="Bruns T."/>
            <person name="Baldrian P."/>
            <person name="Vilgalys R."/>
            <person name="Dunand C."/>
            <person name="Henrissat B."/>
            <person name="Grigoriev I.V."/>
            <person name="Hibbett D."/>
            <person name="Nagy L.G."/>
            <person name="Martin F.M."/>
        </authorList>
    </citation>
    <scope>NUCLEOTIDE SEQUENCE</scope>
    <source>
        <strain evidence="1">P2</strain>
    </source>
</reference>
<evidence type="ECO:0000313" key="2">
    <source>
        <dbReference type="Proteomes" id="UP000886501"/>
    </source>
</evidence>
<dbReference type="Proteomes" id="UP000886501">
    <property type="component" value="Unassembled WGS sequence"/>
</dbReference>